<dbReference type="EMBL" id="JAJSOF020000037">
    <property type="protein sequence ID" value="KAJ4428460.1"/>
    <property type="molecule type" value="Genomic_DNA"/>
</dbReference>
<accession>A0ABQ8S3X6</accession>
<feature type="compositionally biased region" description="Basic and acidic residues" evidence="1">
    <location>
        <begin position="53"/>
        <end position="68"/>
    </location>
</feature>
<organism evidence="2 3">
    <name type="scientific">Periplaneta americana</name>
    <name type="common">American cockroach</name>
    <name type="synonym">Blatta americana</name>
    <dbReference type="NCBI Taxonomy" id="6978"/>
    <lineage>
        <taxon>Eukaryota</taxon>
        <taxon>Metazoa</taxon>
        <taxon>Ecdysozoa</taxon>
        <taxon>Arthropoda</taxon>
        <taxon>Hexapoda</taxon>
        <taxon>Insecta</taxon>
        <taxon>Pterygota</taxon>
        <taxon>Neoptera</taxon>
        <taxon>Polyneoptera</taxon>
        <taxon>Dictyoptera</taxon>
        <taxon>Blattodea</taxon>
        <taxon>Blattoidea</taxon>
        <taxon>Blattidae</taxon>
        <taxon>Blattinae</taxon>
        <taxon>Periplaneta</taxon>
    </lineage>
</organism>
<evidence type="ECO:0000313" key="2">
    <source>
        <dbReference type="EMBL" id="KAJ4428460.1"/>
    </source>
</evidence>
<feature type="compositionally biased region" description="Polar residues" evidence="1">
    <location>
        <begin position="82"/>
        <end position="100"/>
    </location>
</feature>
<protein>
    <submittedName>
        <fullName evidence="2">Uncharacterized protein</fullName>
    </submittedName>
</protein>
<dbReference type="Proteomes" id="UP001148838">
    <property type="component" value="Unassembled WGS sequence"/>
</dbReference>
<evidence type="ECO:0000313" key="3">
    <source>
        <dbReference type="Proteomes" id="UP001148838"/>
    </source>
</evidence>
<proteinExistence type="predicted"/>
<comment type="caution">
    <text evidence="2">The sequence shown here is derived from an EMBL/GenBank/DDBJ whole genome shotgun (WGS) entry which is preliminary data.</text>
</comment>
<feature type="region of interest" description="Disordered" evidence="1">
    <location>
        <begin position="53"/>
        <end position="107"/>
    </location>
</feature>
<evidence type="ECO:0000256" key="1">
    <source>
        <dbReference type="SAM" id="MobiDB-lite"/>
    </source>
</evidence>
<gene>
    <name evidence="2" type="ORF">ANN_24497</name>
</gene>
<name>A0ABQ8S3X6_PERAM</name>
<keyword evidence="3" id="KW-1185">Reference proteome</keyword>
<reference evidence="2 3" key="1">
    <citation type="journal article" date="2022" name="Allergy">
        <title>Genome assembly and annotation of Periplaneta americana reveal a comprehensive cockroach allergen profile.</title>
        <authorList>
            <person name="Wang L."/>
            <person name="Xiong Q."/>
            <person name="Saelim N."/>
            <person name="Wang L."/>
            <person name="Nong W."/>
            <person name="Wan A.T."/>
            <person name="Shi M."/>
            <person name="Liu X."/>
            <person name="Cao Q."/>
            <person name="Hui J.H.L."/>
            <person name="Sookrung N."/>
            <person name="Leung T.F."/>
            <person name="Tungtrongchitr A."/>
            <person name="Tsui S.K.W."/>
        </authorList>
    </citation>
    <scope>NUCLEOTIDE SEQUENCE [LARGE SCALE GENOMIC DNA]</scope>
    <source>
        <strain evidence="2">PWHHKU_190912</strain>
    </source>
</reference>
<sequence>MADIASSAVESALKNIEKVAETGGYLKKEVKEALLHAVSEIREYLEFLRMKTVSDNDDKKDQHKEDTHNQQNKMNEVDDGSTEVQLATSVGDSSGGQNKSKQAEPPS</sequence>